<dbReference type="AlphaFoldDB" id="A0A9D3QAB4"/>
<keyword evidence="1" id="KW-1133">Transmembrane helix</keyword>
<gene>
    <name evidence="3" type="ORF">MATL_G00050450</name>
</gene>
<dbReference type="OrthoDB" id="8439544at2759"/>
<evidence type="ECO:0000259" key="2">
    <source>
        <dbReference type="PROSITE" id="PS50835"/>
    </source>
</evidence>
<proteinExistence type="predicted"/>
<feature type="transmembrane region" description="Helical" evidence="1">
    <location>
        <begin position="74"/>
        <end position="94"/>
    </location>
</feature>
<protein>
    <recommendedName>
        <fullName evidence="2">Ig-like domain-containing protein</fullName>
    </recommendedName>
</protein>
<reference evidence="3" key="1">
    <citation type="submission" date="2021-01" db="EMBL/GenBank/DDBJ databases">
        <authorList>
            <person name="Zahm M."/>
            <person name="Roques C."/>
            <person name="Cabau C."/>
            <person name="Klopp C."/>
            <person name="Donnadieu C."/>
            <person name="Jouanno E."/>
            <person name="Lampietro C."/>
            <person name="Louis A."/>
            <person name="Herpin A."/>
            <person name="Echchiki A."/>
            <person name="Berthelot C."/>
            <person name="Parey E."/>
            <person name="Roest-Crollius H."/>
            <person name="Braasch I."/>
            <person name="Postlethwait J."/>
            <person name="Bobe J."/>
            <person name="Montfort J."/>
            <person name="Bouchez O."/>
            <person name="Begum T."/>
            <person name="Mejri S."/>
            <person name="Adams A."/>
            <person name="Chen W.-J."/>
            <person name="Guiguen Y."/>
        </authorList>
    </citation>
    <scope>NUCLEOTIDE SEQUENCE</scope>
    <source>
        <strain evidence="3">YG-15Mar2019-1</strain>
        <tissue evidence="3">Brain</tissue>
    </source>
</reference>
<dbReference type="PROSITE" id="PS50835">
    <property type="entry name" value="IG_LIKE"/>
    <property type="match status" value="1"/>
</dbReference>
<dbReference type="EMBL" id="JAFDVH010000003">
    <property type="protein sequence ID" value="KAG7484528.1"/>
    <property type="molecule type" value="Genomic_DNA"/>
</dbReference>
<evidence type="ECO:0000313" key="4">
    <source>
        <dbReference type="Proteomes" id="UP001046870"/>
    </source>
</evidence>
<accession>A0A9D3QAB4</accession>
<keyword evidence="4" id="KW-1185">Reference proteome</keyword>
<keyword evidence="1" id="KW-0472">Membrane</keyword>
<keyword evidence="1" id="KW-0812">Transmembrane</keyword>
<organism evidence="3 4">
    <name type="scientific">Megalops atlanticus</name>
    <name type="common">Tarpon</name>
    <name type="synonym">Clupea gigantea</name>
    <dbReference type="NCBI Taxonomy" id="7932"/>
    <lineage>
        <taxon>Eukaryota</taxon>
        <taxon>Metazoa</taxon>
        <taxon>Chordata</taxon>
        <taxon>Craniata</taxon>
        <taxon>Vertebrata</taxon>
        <taxon>Euteleostomi</taxon>
        <taxon>Actinopterygii</taxon>
        <taxon>Neopterygii</taxon>
        <taxon>Teleostei</taxon>
        <taxon>Elopiformes</taxon>
        <taxon>Megalopidae</taxon>
        <taxon>Megalops</taxon>
    </lineage>
</organism>
<dbReference type="InterPro" id="IPR007110">
    <property type="entry name" value="Ig-like_dom"/>
</dbReference>
<name>A0A9D3QAB4_MEGAT</name>
<dbReference type="Proteomes" id="UP001046870">
    <property type="component" value="Chromosome 3"/>
</dbReference>
<sequence length="140" mass="15444">MRVSCSMDGHTSEYSWTLEHKPLDGSVAYLSDEKDTFILQRNVSAALMCTARNRVCSSATTVQMSACPVNITSLSVLLGAVFVILASSIAIYCWNTVNNRSGVTENNGVQKQEYTVVIDHGSVKRQMDRDTVSEVVYKLK</sequence>
<feature type="domain" description="Ig-like" evidence="2">
    <location>
        <begin position="1"/>
        <end position="65"/>
    </location>
</feature>
<evidence type="ECO:0000256" key="1">
    <source>
        <dbReference type="SAM" id="Phobius"/>
    </source>
</evidence>
<evidence type="ECO:0000313" key="3">
    <source>
        <dbReference type="EMBL" id="KAG7484528.1"/>
    </source>
</evidence>
<comment type="caution">
    <text evidence="3">The sequence shown here is derived from an EMBL/GenBank/DDBJ whole genome shotgun (WGS) entry which is preliminary data.</text>
</comment>